<sequence length="1965" mass="212523">AAPLAPLPVQYADYAAWQRERLQGEGLARELGYWRTQLADLPTVHGLPLDRPRPAQQSFEGAHLETRVDRDTLAALNALARARGATLFMVLQSAFAALLSRWGGGEDIVMGTPVAGRIHADVEPLIGFFVNMLVLRTPVSGTDTFLALLDRNKATLLSAYEHQEIPFESLVEALQPDRSLGHAPLFQVLFALRNQEPVSMALPGVRLTGMSDQWQPAKYDLELLATEDDDGLRCNWVHAADLFDAATVRRLAAAYGRLLACIAVRPESSVADLPLLDDVERSRILEEFNRTGVDFPSEALVHGLFEAQAERTPDAVALRHEGETLGYAALNARANALAHRLIDAGVKPDDRVGVCMERSIDMVVALLATLKSGGAYVPIDPSNPDERLGYVLRDCEPVAVLVHGEATARVRARLTGSTQLVEVDAFPARPGGVHDPDPATLGLDPGHLAYTIYTSGSTGRPKGAMNEHRAVVNRLAWAQRTFGVGPGDRVLQKTPFTFDVSAWEFFLPLVAGAELVIARPGGHQDPAYLVDVIERERVDIVHFVPSMLQAFLDHPAVSRCTGLRHVKCSGEALSATLAARFHERLPGVALHNLYGPTEAAIDVTYWRCEPGASRASVPIGRPIDNTRMYVLDAAREPVPVGVAGELYIGGANVGRGYLARPELTAERFSEDPFLPGGRVYRTGDLGRWLEDGSIEYLGRNDFQLKIRGLRIEAGEIEACIAACEGVRECVVTGVPDGVSTRLVAYVVPHDGVVLDASALRRSLSLRLAEFMVPSVFMFLDALPLSANGKLDRKALPSPEGAQSGLVRYAAPEGPVERLVAEAWAGVLGLERVGRDDHFFRAGGHSLLATRMIGDVARRTGREIALRAIFAHPELSAFAAHVEGLAGGSLSAIDRADRSRPLPLSHAQRRLWFIDRMDGGSPQYNIPVALRLEGTLDVEALQRALDTVVARHEVLRTTLVEYDDTPVQVVAAPCRVPLEVVDLRSRPAGRRERDLQATIEDEAGAAFDLSKDLMLRCRLVVLADETHALLLTVHHVAADGWSTRVLVEEVCEVYAATRAGREPALADLHVQYADYAAWQQGETGRARIAAQLEASRARLAALPTVHGLVLDHPRPARQSFAGGRVETRLDPERLAALKALAAARGCTLYMALQATFKAVLARWSGERDIVIGSPVAGRIHPDVSPLIGFFVNTLVLRTQVEPDAPFEAVMASVRASTLAAFEDELVSFDQLVETLQPQRTTAHAPVFQVLFNHQESDGLEARLDGLAMREIEREAVQAKYDLTLATIEDADGLALAWTYATSLFERSTIERMARAWHRLVDQAIESPATRLCDMHLHDADDAALLAAHEQGPEGRRHRDRMLPEAFRAQALRTPDAPAVRAGEVTLRYAQLAAAVDALVARLRARGIGAGDRVGVWVERSAELTVALLAIMQAGAAYVPLDRRQPAARLNAIVGDAGIGIVLHAGEGGPAGPDGPCDGVDWMPVTDTDPVPPANEKPRFVPTAGAAAGPGPDDSAYVLYTSGSTGTPKGVEIRHGGLLDYCAFALDNYHAPGLAGSLVVTSPAFDLTIPALFVPLLCGGCVEYMPPQGELDALARRLDAEEVDAFLLRMTPSHAQGLLDLMDAAPRASAHVFVIGGESFPVALARALARKFPQARLYNHYGPTEAVVGCSWFDVSAHLDTLRGSIPVGRPMENTCLRVMSVSGVEQPPGVPGELWIGGAGVAKGYLGDPALSAGKFVEATAAGGMRFYRSGDRVRWRDDGNLEYLGRLDDQCKLRGFRIELGEVAAALEACEGVRAAAVAILGEGMAARLVAYVVGPVEEAALRSAVDARLPTYMRPNAYVSMAQLPLGPNGKLDRRALPEPAMPGVEHVPAQTATEEALAGIWREVLGLEDVSVTASFFDLGGHSLVATRMVNAIRRGFEVDLSMRLLFDRPDIRSIAAAIDDQLLRKRNSQMAMERQEHVEMEW</sequence>
<evidence type="ECO:0000256" key="3">
    <source>
        <dbReference type="ARBA" id="ARBA00022450"/>
    </source>
</evidence>
<feature type="non-terminal residue" evidence="6">
    <location>
        <position position="1"/>
    </location>
</feature>
<dbReference type="FunFam" id="3.40.50.980:FF:000002">
    <property type="entry name" value="Enterobactin synthetase component F"/>
    <property type="match status" value="1"/>
</dbReference>
<dbReference type="Gene3D" id="3.40.50.12780">
    <property type="entry name" value="N-terminal domain of ligase-like"/>
    <property type="match status" value="1"/>
</dbReference>
<dbReference type="GO" id="GO:0005829">
    <property type="term" value="C:cytosol"/>
    <property type="evidence" value="ECO:0007669"/>
    <property type="project" value="TreeGrafter"/>
</dbReference>
<dbReference type="InterPro" id="IPR020806">
    <property type="entry name" value="PKS_PP-bd"/>
</dbReference>
<accession>A0A7W3TPM6</accession>
<dbReference type="FunFam" id="3.40.50.980:FF:000001">
    <property type="entry name" value="Non-ribosomal peptide synthetase"/>
    <property type="match status" value="1"/>
</dbReference>
<dbReference type="Gene3D" id="3.30.300.30">
    <property type="match status" value="2"/>
</dbReference>
<dbReference type="Gene3D" id="3.30.559.30">
    <property type="entry name" value="Nonribosomal peptide synthetase, condensation domain"/>
    <property type="match status" value="2"/>
</dbReference>
<comment type="similarity">
    <text evidence="2">Belongs to the ATP-dependent AMP-binding enzyme family.</text>
</comment>
<dbReference type="GO" id="GO:0031177">
    <property type="term" value="F:phosphopantetheine binding"/>
    <property type="evidence" value="ECO:0007669"/>
    <property type="project" value="InterPro"/>
</dbReference>
<dbReference type="InterPro" id="IPR020845">
    <property type="entry name" value="AMP-binding_CS"/>
</dbReference>
<dbReference type="InterPro" id="IPR009081">
    <property type="entry name" value="PP-bd_ACP"/>
</dbReference>
<dbReference type="InterPro" id="IPR045851">
    <property type="entry name" value="AMP-bd_C_sf"/>
</dbReference>
<dbReference type="InterPro" id="IPR006162">
    <property type="entry name" value="Ppantetheine_attach_site"/>
</dbReference>
<dbReference type="InterPro" id="IPR042099">
    <property type="entry name" value="ANL_N_sf"/>
</dbReference>
<evidence type="ECO:0000256" key="1">
    <source>
        <dbReference type="ARBA" id="ARBA00001957"/>
    </source>
</evidence>
<gene>
    <name evidence="6" type="ORF">H4F98_16445</name>
</gene>
<dbReference type="SUPFAM" id="SSF52777">
    <property type="entry name" value="CoA-dependent acyltransferases"/>
    <property type="match status" value="3"/>
</dbReference>
<dbReference type="FunFam" id="1.10.1200.10:FF:000005">
    <property type="entry name" value="Nonribosomal peptide synthetase 1"/>
    <property type="match status" value="2"/>
</dbReference>
<dbReference type="InterPro" id="IPR001242">
    <property type="entry name" value="Condensation_dom"/>
</dbReference>
<protein>
    <submittedName>
        <fullName evidence="6">Amino acid adenylation domain-containing protein</fullName>
    </submittedName>
</protein>
<reference evidence="6 7" key="1">
    <citation type="submission" date="2020-08" db="EMBL/GenBank/DDBJ databases">
        <authorList>
            <person name="Xu S."/>
            <person name="Li A."/>
        </authorList>
    </citation>
    <scope>NUCLEOTIDE SEQUENCE [LARGE SCALE GENOMIC DNA]</scope>
    <source>
        <strain evidence="6 7">119BY6-57</strain>
    </source>
</reference>
<dbReference type="PANTHER" id="PTHR45527">
    <property type="entry name" value="NONRIBOSOMAL PEPTIDE SYNTHETASE"/>
    <property type="match status" value="1"/>
</dbReference>
<organism evidence="6 7">
    <name type="scientific">Marilutibacter spongiae</name>
    <dbReference type="NCBI Taxonomy" id="2025720"/>
    <lineage>
        <taxon>Bacteria</taxon>
        <taxon>Pseudomonadati</taxon>
        <taxon>Pseudomonadota</taxon>
        <taxon>Gammaproteobacteria</taxon>
        <taxon>Lysobacterales</taxon>
        <taxon>Lysobacteraceae</taxon>
        <taxon>Marilutibacter</taxon>
    </lineage>
</organism>
<dbReference type="CDD" id="cd17646">
    <property type="entry name" value="A_NRPS_AB3403-like"/>
    <property type="match status" value="1"/>
</dbReference>
<dbReference type="NCBIfam" id="TIGR01733">
    <property type="entry name" value="AA-adenyl-dom"/>
    <property type="match status" value="2"/>
</dbReference>
<dbReference type="SUPFAM" id="SSF47336">
    <property type="entry name" value="ACP-like"/>
    <property type="match status" value="2"/>
</dbReference>
<dbReference type="FunFam" id="3.30.559.10:FF:000012">
    <property type="entry name" value="Non-ribosomal peptide synthetase"/>
    <property type="match status" value="1"/>
</dbReference>
<evidence type="ECO:0000313" key="6">
    <source>
        <dbReference type="EMBL" id="MBB1062165.1"/>
    </source>
</evidence>
<dbReference type="PROSITE" id="PS50075">
    <property type="entry name" value="CARRIER"/>
    <property type="match status" value="2"/>
</dbReference>
<proteinExistence type="inferred from homology"/>
<evidence type="ECO:0000256" key="2">
    <source>
        <dbReference type="ARBA" id="ARBA00006432"/>
    </source>
</evidence>
<dbReference type="Pfam" id="PF00501">
    <property type="entry name" value="AMP-binding"/>
    <property type="match status" value="2"/>
</dbReference>
<dbReference type="Gene3D" id="3.30.559.10">
    <property type="entry name" value="Chloramphenicol acetyltransferase-like domain"/>
    <property type="match status" value="1"/>
</dbReference>
<feature type="domain" description="Carrier" evidence="5">
    <location>
        <begin position="1870"/>
        <end position="1945"/>
    </location>
</feature>
<keyword evidence="3" id="KW-0596">Phosphopantetheine</keyword>
<dbReference type="InterPro" id="IPR010071">
    <property type="entry name" value="AA_adenyl_dom"/>
</dbReference>
<dbReference type="InterPro" id="IPR000873">
    <property type="entry name" value="AMP-dep_synth/lig_dom"/>
</dbReference>
<evidence type="ECO:0000256" key="4">
    <source>
        <dbReference type="ARBA" id="ARBA00022553"/>
    </source>
</evidence>
<dbReference type="EMBL" id="JACHTF010000027">
    <property type="protein sequence ID" value="MBB1062165.1"/>
    <property type="molecule type" value="Genomic_DNA"/>
</dbReference>
<dbReference type="InterPro" id="IPR025110">
    <property type="entry name" value="AMP-bd_C"/>
</dbReference>
<dbReference type="FunFam" id="3.40.50.12780:FF:000012">
    <property type="entry name" value="Non-ribosomal peptide synthetase"/>
    <property type="match status" value="1"/>
</dbReference>
<comment type="caution">
    <text evidence="6">The sequence shown here is derived from an EMBL/GenBank/DDBJ whole genome shotgun (WGS) entry which is preliminary data.</text>
</comment>
<dbReference type="FunFam" id="2.30.38.10:FF:000001">
    <property type="entry name" value="Non-ribosomal peptide synthetase PvdI"/>
    <property type="match status" value="1"/>
</dbReference>
<evidence type="ECO:0000313" key="7">
    <source>
        <dbReference type="Proteomes" id="UP000523196"/>
    </source>
</evidence>
<dbReference type="SMART" id="SM00823">
    <property type="entry name" value="PKS_PP"/>
    <property type="match status" value="2"/>
</dbReference>
<dbReference type="InterPro" id="IPR036736">
    <property type="entry name" value="ACP-like_sf"/>
</dbReference>
<dbReference type="Gene3D" id="1.10.1200.10">
    <property type="entry name" value="ACP-like"/>
    <property type="match status" value="2"/>
</dbReference>
<dbReference type="Pfam" id="PF13193">
    <property type="entry name" value="AMP-binding_C"/>
    <property type="match status" value="1"/>
</dbReference>
<dbReference type="PROSITE" id="PS00455">
    <property type="entry name" value="AMP_BINDING"/>
    <property type="match status" value="1"/>
</dbReference>
<dbReference type="GO" id="GO:0044550">
    <property type="term" value="P:secondary metabolite biosynthetic process"/>
    <property type="evidence" value="ECO:0007669"/>
    <property type="project" value="UniProtKB-ARBA"/>
</dbReference>
<dbReference type="Gene3D" id="3.40.50.980">
    <property type="match status" value="2"/>
</dbReference>
<dbReference type="Pfam" id="PF00668">
    <property type="entry name" value="Condensation"/>
    <property type="match status" value="2"/>
</dbReference>
<dbReference type="FunFam" id="3.30.300.30:FF:000010">
    <property type="entry name" value="Enterobactin synthetase component F"/>
    <property type="match status" value="1"/>
</dbReference>
<dbReference type="SUPFAM" id="SSF56801">
    <property type="entry name" value="Acetyl-CoA synthetase-like"/>
    <property type="match status" value="2"/>
</dbReference>
<dbReference type="CDD" id="cd19531">
    <property type="entry name" value="LCL_NRPS-like"/>
    <property type="match status" value="2"/>
</dbReference>
<dbReference type="PROSITE" id="PS00012">
    <property type="entry name" value="PHOSPHOPANTETHEINE"/>
    <property type="match status" value="2"/>
</dbReference>
<evidence type="ECO:0000259" key="5">
    <source>
        <dbReference type="PROSITE" id="PS50075"/>
    </source>
</evidence>
<comment type="cofactor">
    <cofactor evidence="1">
        <name>pantetheine 4'-phosphate</name>
        <dbReference type="ChEBI" id="CHEBI:47942"/>
    </cofactor>
</comment>
<dbReference type="InterPro" id="IPR023213">
    <property type="entry name" value="CAT-like_dom_sf"/>
</dbReference>
<dbReference type="GO" id="GO:0003824">
    <property type="term" value="F:catalytic activity"/>
    <property type="evidence" value="ECO:0007669"/>
    <property type="project" value="InterPro"/>
</dbReference>
<dbReference type="CDD" id="cd05930">
    <property type="entry name" value="A_NRPS"/>
    <property type="match status" value="1"/>
</dbReference>
<dbReference type="PANTHER" id="PTHR45527:SF1">
    <property type="entry name" value="FATTY ACID SYNTHASE"/>
    <property type="match status" value="1"/>
</dbReference>
<dbReference type="GO" id="GO:0043041">
    <property type="term" value="P:amino acid activation for nonribosomal peptide biosynthetic process"/>
    <property type="evidence" value="ECO:0007669"/>
    <property type="project" value="TreeGrafter"/>
</dbReference>
<name>A0A7W3TPM6_9GAMM</name>
<dbReference type="Gene3D" id="2.30.38.10">
    <property type="entry name" value="Luciferase, Domain 3"/>
    <property type="match status" value="1"/>
</dbReference>
<keyword evidence="4" id="KW-0597">Phosphoprotein</keyword>
<dbReference type="Proteomes" id="UP000523196">
    <property type="component" value="Unassembled WGS sequence"/>
</dbReference>
<dbReference type="Pfam" id="PF00550">
    <property type="entry name" value="PP-binding"/>
    <property type="match status" value="2"/>
</dbReference>
<dbReference type="NCBIfam" id="NF003417">
    <property type="entry name" value="PRK04813.1"/>
    <property type="match status" value="2"/>
</dbReference>
<feature type="domain" description="Carrier" evidence="5">
    <location>
        <begin position="810"/>
        <end position="885"/>
    </location>
</feature>
<keyword evidence="7" id="KW-1185">Reference proteome</keyword>